<protein>
    <submittedName>
        <fullName evidence="2">Uncharacterized protein</fullName>
    </submittedName>
</protein>
<feature type="transmembrane region" description="Helical" evidence="1">
    <location>
        <begin position="314"/>
        <end position="333"/>
    </location>
</feature>
<evidence type="ECO:0000256" key="1">
    <source>
        <dbReference type="SAM" id="Phobius"/>
    </source>
</evidence>
<proteinExistence type="predicted"/>
<feature type="transmembrane region" description="Helical" evidence="1">
    <location>
        <begin position="282"/>
        <end position="302"/>
    </location>
</feature>
<sequence length="415" mass="45212">MLFPGANLVSMGVVAGGDVLITADNLVEEGCISVSFQRIDNTAAGTAILTHNRCHASCRTTRSGRYMDVDHAVRRWGCATFTSVPILSGLPSGSTASGPLVQAGMVALGALSIGTCSIVSNRQSTQLMTLACLASPFITPYVFGMVQDLSTIFLEPSLARCMALQAECRRRSSQIRTQRTGACHDVVLSKQLAVELDTSQSSWWLTFKSRELEAEFVKWKAAQQAKVDDLFSAVVGCMVFVMLFAPYYVLTYSLWPSMLFFLLPCVTRSISRRWNLRNRETVMAIVAMALTFATAQVAMPMFLEVLPAARVRTLAWRMRLLGAETIIIIPLGYMVRLRTFVPLQLVLVALMATNLPRVAPILLASTSFDSASLAAQAGLALVLAAVSYSVTIPIIRALETQSRQQFLSRLVAPIA</sequence>
<dbReference type="Proteomes" id="UP001489004">
    <property type="component" value="Unassembled WGS sequence"/>
</dbReference>
<dbReference type="AlphaFoldDB" id="A0AAW1R3T0"/>
<keyword evidence="3" id="KW-1185">Reference proteome</keyword>
<organism evidence="2 3">
    <name type="scientific">[Myrmecia] bisecta</name>
    <dbReference type="NCBI Taxonomy" id="41462"/>
    <lineage>
        <taxon>Eukaryota</taxon>
        <taxon>Viridiplantae</taxon>
        <taxon>Chlorophyta</taxon>
        <taxon>core chlorophytes</taxon>
        <taxon>Trebouxiophyceae</taxon>
        <taxon>Trebouxiales</taxon>
        <taxon>Trebouxiaceae</taxon>
        <taxon>Myrmecia</taxon>
    </lineage>
</organism>
<name>A0AAW1R3T0_9CHLO</name>
<keyword evidence="1" id="KW-1133">Transmembrane helix</keyword>
<evidence type="ECO:0000313" key="2">
    <source>
        <dbReference type="EMBL" id="KAK9828630.1"/>
    </source>
</evidence>
<reference evidence="2 3" key="1">
    <citation type="journal article" date="2024" name="Nat. Commun.">
        <title>Phylogenomics reveals the evolutionary origins of lichenization in chlorophyte algae.</title>
        <authorList>
            <person name="Puginier C."/>
            <person name="Libourel C."/>
            <person name="Otte J."/>
            <person name="Skaloud P."/>
            <person name="Haon M."/>
            <person name="Grisel S."/>
            <person name="Petersen M."/>
            <person name="Berrin J.G."/>
            <person name="Delaux P.M."/>
            <person name="Dal Grande F."/>
            <person name="Keller J."/>
        </authorList>
    </citation>
    <scope>NUCLEOTIDE SEQUENCE [LARGE SCALE GENOMIC DNA]</scope>
    <source>
        <strain evidence="2 3">SAG 2043</strain>
    </source>
</reference>
<gene>
    <name evidence="2" type="ORF">WJX72_001193</name>
</gene>
<feature type="transmembrane region" description="Helical" evidence="1">
    <location>
        <begin position="230"/>
        <end position="248"/>
    </location>
</feature>
<accession>A0AAW1R3T0</accession>
<feature type="transmembrane region" description="Helical" evidence="1">
    <location>
        <begin position="100"/>
        <end position="119"/>
    </location>
</feature>
<feature type="transmembrane region" description="Helical" evidence="1">
    <location>
        <begin position="374"/>
        <end position="395"/>
    </location>
</feature>
<comment type="caution">
    <text evidence="2">The sequence shown here is derived from an EMBL/GenBank/DDBJ whole genome shotgun (WGS) entry which is preliminary data.</text>
</comment>
<evidence type="ECO:0000313" key="3">
    <source>
        <dbReference type="Proteomes" id="UP001489004"/>
    </source>
</evidence>
<dbReference type="EMBL" id="JALJOR010000001">
    <property type="protein sequence ID" value="KAK9828630.1"/>
    <property type="molecule type" value="Genomic_DNA"/>
</dbReference>
<keyword evidence="1" id="KW-0812">Transmembrane</keyword>
<keyword evidence="1" id="KW-0472">Membrane</keyword>